<keyword evidence="6" id="KW-0238">DNA-binding</keyword>
<evidence type="ECO:0000256" key="7">
    <source>
        <dbReference type="SAM" id="Coils"/>
    </source>
</evidence>
<sequence>MERLSSTYEMTFEYAQSQKLDTDMKEARKKVLQLREEISALGNINLDAPSEYQEVRERFEFLTHQKEDLQQAKSKILDAIDEMDEIMVRQFKAMFDKINSELNDVFRSLFGGGKARLFLVDPSDILNTGIDIDVQPPGKTVQNIRLFSGGEKSLIAICVLFSILKARTMPLCIFDEVEAALDQANVERFAKYIAQFRGESQFIVVTHRPGTMAQCDALYGVTMQQNGVSQLLKVKLQDAINFIDKKEVKA</sequence>
<dbReference type="GO" id="GO:0005524">
    <property type="term" value="F:ATP binding"/>
    <property type="evidence" value="ECO:0007669"/>
    <property type="project" value="UniProtKB-KW"/>
</dbReference>
<organism evidence="9 10">
    <name type="scientific">Amedibacillus dolichus CAG:375</name>
    <dbReference type="NCBI Taxonomy" id="1263076"/>
    <lineage>
        <taxon>Bacteria</taxon>
        <taxon>Bacillati</taxon>
        <taxon>Bacillota</taxon>
        <taxon>Erysipelotrichia</taxon>
        <taxon>Erysipelotrichales</taxon>
        <taxon>Erysipelotrichaceae</taxon>
        <taxon>Amedibacillus</taxon>
    </lineage>
</organism>
<protein>
    <submittedName>
        <fullName evidence="9">Chromosome partition protein Smc</fullName>
    </submittedName>
</protein>
<keyword evidence="5 7" id="KW-0175">Coiled coil</keyword>
<proteinExistence type="predicted"/>
<dbReference type="Proteomes" id="UP000018093">
    <property type="component" value="Unassembled WGS sequence"/>
</dbReference>
<keyword evidence="4" id="KW-0067">ATP-binding</keyword>
<keyword evidence="2" id="KW-0963">Cytoplasm</keyword>
<evidence type="ECO:0000256" key="4">
    <source>
        <dbReference type="ARBA" id="ARBA00022840"/>
    </source>
</evidence>
<gene>
    <name evidence="9" type="ORF">BN631_01200</name>
</gene>
<dbReference type="GO" id="GO:0003677">
    <property type="term" value="F:DNA binding"/>
    <property type="evidence" value="ECO:0007669"/>
    <property type="project" value="UniProtKB-KW"/>
</dbReference>
<comment type="subcellular location">
    <subcellularLocation>
        <location evidence="1">Cytoplasm</location>
    </subcellularLocation>
</comment>
<keyword evidence="3" id="KW-0547">Nucleotide-binding</keyword>
<evidence type="ECO:0000256" key="3">
    <source>
        <dbReference type="ARBA" id="ARBA00022741"/>
    </source>
</evidence>
<dbReference type="PANTHER" id="PTHR43977">
    <property type="entry name" value="STRUCTURAL MAINTENANCE OF CHROMOSOMES PROTEIN 3"/>
    <property type="match status" value="1"/>
</dbReference>
<reference evidence="9" key="1">
    <citation type="submission" date="2012-11" db="EMBL/GenBank/DDBJ databases">
        <title>Dependencies among metagenomic species, viruses, plasmids and units of genetic variation.</title>
        <authorList>
            <person name="Nielsen H.B."/>
            <person name="Almeida M."/>
            <person name="Juncker A.S."/>
            <person name="Rasmussen S."/>
            <person name="Li J."/>
            <person name="Sunagawa S."/>
            <person name="Plichta D."/>
            <person name="Gautier L."/>
            <person name="Le Chatelier E."/>
            <person name="Peletier E."/>
            <person name="Bonde I."/>
            <person name="Nielsen T."/>
            <person name="Manichanh C."/>
            <person name="Arumugam M."/>
            <person name="Batto J."/>
            <person name="Santos M.B.Q.D."/>
            <person name="Blom N."/>
            <person name="Borruel N."/>
            <person name="Burgdorf K.S."/>
            <person name="Boumezbeur F."/>
            <person name="Casellas F."/>
            <person name="Dore J."/>
            <person name="Guarner F."/>
            <person name="Hansen T."/>
            <person name="Hildebrand F."/>
            <person name="Kaas R.S."/>
            <person name="Kennedy S."/>
            <person name="Kristiansen K."/>
            <person name="Kultima J.R."/>
            <person name="Leonard P."/>
            <person name="Levenez F."/>
            <person name="Lund O."/>
            <person name="Moumen B."/>
            <person name="Le Paslier D."/>
            <person name="Pons N."/>
            <person name="Pedersen O."/>
            <person name="Prifti E."/>
            <person name="Qin J."/>
            <person name="Raes J."/>
            <person name="Tap J."/>
            <person name="Tims S."/>
            <person name="Ussery D.W."/>
            <person name="Yamada T."/>
            <person name="MetaHit consortium"/>
            <person name="Renault P."/>
            <person name="Sicheritz-Ponten T."/>
            <person name="Bork P."/>
            <person name="Wang J."/>
            <person name="Brunak S."/>
            <person name="Ehrlich S.D."/>
        </authorList>
    </citation>
    <scope>NUCLEOTIDE SEQUENCE [LARGE SCALE GENOMIC DNA]</scope>
</reference>
<dbReference type="FunFam" id="3.40.50.300:FF:000901">
    <property type="entry name" value="Chromosome partition protein Smc"/>
    <property type="match status" value="1"/>
</dbReference>
<name>R7G5N0_9FIRM</name>
<feature type="coiled-coil region" evidence="7">
    <location>
        <begin position="17"/>
        <end position="89"/>
    </location>
</feature>
<dbReference type="AlphaFoldDB" id="R7G5N0"/>
<dbReference type="GO" id="GO:0005737">
    <property type="term" value="C:cytoplasm"/>
    <property type="evidence" value="ECO:0007669"/>
    <property type="project" value="UniProtKB-SubCell"/>
</dbReference>
<dbReference type="InterPro" id="IPR003395">
    <property type="entry name" value="RecF/RecN/SMC_N"/>
</dbReference>
<dbReference type="Gene3D" id="3.40.50.300">
    <property type="entry name" value="P-loop containing nucleotide triphosphate hydrolases"/>
    <property type="match status" value="1"/>
</dbReference>
<evidence type="ECO:0000313" key="9">
    <source>
        <dbReference type="EMBL" id="CDE22714.1"/>
    </source>
</evidence>
<comment type="caution">
    <text evidence="9">The sequence shown here is derived from an EMBL/GenBank/DDBJ whole genome shotgun (WGS) entry which is preliminary data.</text>
</comment>
<evidence type="ECO:0000256" key="5">
    <source>
        <dbReference type="ARBA" id="ARBA00023054"/>
    </source>
</evidence>
<evidence type="ECO:0000256" key="1">
    <source>
        <dbReference type="ARBA" id="ARBA00004496"/>
    </source>
</evidence>
<dbReference type="EMBL" id="CBIN010000125">
    <property type="protein sequence ID" value="CDE22714.1"/>
    <property type="molecule type" value="Genomic_DNA"/>
</dbReference>
<dbReference type="InterPro" id="IPR027417">
    <property type="entry name" value="P-loop_NTPase"/>
</dbReference>
<evidence type="ECO:0000259" key="8">
    <source>
        <dbReference type="Pfam" id="PF02463"/>
    </source>
</evidence>
<feature type="domain" description="RecF/RecN/SMC N-terminal" evidence="8">
    <location>
        <begin position="67"/>
        <end position="229"/>
    </location>
</feature>
<evidence type="ECO:0000313" key="10">
    <source>
        <dbReference type="Proteomes" id="UP000018093"/>
    </source>
</evidence>
<evidence type="ECO:0000256" key="6">
    <source>
        <dbReference type="ARBA" id="ARBA00023125"/>
    </source>
</evidence>
<evidence type="ECO:0000256" key="2">
    <source>
        <dbReference type="ARBA" id="ARBA00022490"/>
    </source>
</evidence>
<accession>R7G5N0</accession>
<dbReference type="SUPFAM" id="SSF52540">
    <property type="entry name" value="P-loop containing nucleoside triphosphate hydrolases"/>
    <property type="match status" value="1"/>
</dbReference>
<dbReference type="Pfam" id="PF02463">
    <property type="entry name" value="SMC_N"/>
    <property type="match status" value="1"/>
</dbReference>